<dbReference type="SUPFAM" id="SSF56112">
    <property type="entry name" value="Protein kinase-like (PK-like)"/>
    <property type="match status" value="1"/>
</dbReference>
<evidence type="ECO:0000259" key="1">
    <source>
        <dbReference type="Pfam" id="PF01636"/>
    </source>
</evidence>
<dbReference type="InterPro" id="IPR002575">
    <property type="entry name" value="Aminoglycoside_PTrfase"/>
</dbReference>
<evidence type="ECO:0000313" key="2">
    <source>
        <dbReference type="EMBL" id="ACZ23446.1"/>
    </source>
</evidence>
<gene>
    <name evidence="2" type="ordered locus">Sked_35590</name>
</gene>
<protein>
    <submittedName>
        <fullName evidence="2">Phosphotransferase family protein</fullName>
    </submittedName>
</protein>
<dbReference type="STRING" id="446469.Sked_35590"/>
<dbReference type="AlphaFoldDB" id="D1BFE3"/>
<dbReference type="eggNOG" id="COG2334">
    <property type="taxonomic scope" value="Bacteria"/>
</dbReference>
<dbReference type="KEGG" id="ske:Sked_35590"/>
<feature type="domain" description="Aminoglycoside phosphotransferase" evidence="1">
    <location>
        <begin position="133"/>
        <end position="178"/>
    </location>
</feature>
<dbReference type="HOGENOM" id="CLU_066396_0_0_11"/>
<organism evidence="2 3">
    <name type="scientific">Sanguibacter keddieii (strain ATCC 51767 / DSM 10542 / NCFB 3025 / ST-74)</name>
    <dbReference type="NCBI Taxonomy" id="446469"/>
    <lineage>
        <taxon>Bacteria</taxon>
        <taxon>Bacillati</taxon>
        <taxon>Actinomycetota</taxon>
        <taxon>Actinomycetes</taxon>
        <taxon>Micrococcales</taxon>
        <taxon>Sanguibacteraceae</taxon>
        <taxon>Sanguibacter</taxon>
    </lineage>
</organism>
<dbReference type="Proteomes" id="UP000000322">
    <property type="component" value="Chromosome"/>
</dbReference>
<dbReference type="EMBL" id="CP001819">
    <property type="protein sequence ID" value="ACZ23446.1"/>
    <property type="molecule type" value="Genomic_DNA"/>
</dbReference>
<dbReference type="GO" id="GO:0016740">
    <property type="term" value="F:transferase activity"/>
    <property type="evidence" value="ECO:0007669"/>
    <property type="project" value="UniProtKB-KW"/>
</dbReference>
<dbReference type="Pfam" id="PF01636">
    <property type="entry name" value="APH"/>
    <property type="match status" value="1"/>
</dbReference>
<keyword evidence="3" id="KW-1185">Reference proteome</keyword>
<evidence type="ECO:0000313" key="3">
    <source>
        <dbReference type="Proteomes" id="UP000000322"/>
    </source>
</evidence>
<accession>D1BFE3</accession>
<dbReference type="Gene3D" id="1.10.510.10">
    <property type="entry name" value="Transferase(Phosphotransferase) domain 1"/>
    <property type="match status" value="1"/>
</dbReference>
<sequence length="269" mass="29424">MQTPGRTRSRRRSRRVEFVSDPVLGLTVRKPATRATYGVHALLTHLTNVGFVGAPRSFGVDEQERHVLEYVPGTTADEDGPFDHADLTRLGELVRDFHDAAESFEPPPGVQWQVTIPAPAATPGTSASAVSSSRSEIVCHHDISPWNLVRDGERWVLLDWDGAGPGGRVDELASVGQAFLPLQPGGDPHDDGARLRSLVDGYGLTASQRPELVQATADHTRTVYELLVDGARTGEEPWASLHAAGHAERWESMSDYVHRHRGELRAALR</sequence>
<name>D1BFE3_SANKS</name>
<reference evidence="2 3" key="1">
    <citation type="journal article" date="2009" name="Stand. Genomic Sci.">
        <title>Complete genome sequence of Sanguibacter keddieii type strain (ST-74).</title>
        <authorList>
            <person name="Ivanova N."/>
            <person name="Sikorski J."/>
            <person name="Sims D."/>
            <person name="Brettin T."/>
            <person name="Detter J.C."/>
            <person name="Han C."/>
            <person name="Lapidus A."/>
            <person name="Copeland A."/>
            <person name="Glavina Del Rio T."/>
            <person name="Nolan M."/>
            <person name="Chen F."/>
            <person name="Lucas S."/>
            <person name="Tice H."/>
            <person name="Cheng J.F."/>
            <person name="Bruce D."/>
            <person name="Goodwin L."/>
            <person name="Pitluck S."/>
            <person name="Pati A."/>
            <person name="Mavromatis K."/>
            <person name="Chen A."/>
            <person name="Palaniappan K."/>
            <person name="D'haeseleer P."/>
            <person name="Chain P."/>
            <person name="Bristow J."/>
            <person name="Eisen J.A."/>
            <person name="Markowitz V."/>
            <person name="Hugenholtz P."/>
            <person name="Goker M."/>
            <person name="Pukall R."/>
            <person name="Klenk H.P."/>
            <person name="Kyrpides N.C."/>
        </authorList>
    </citation>
    <scope>NUCLEOTIDE SEQUENCE [LARGE SCALE GENOMIC DNA]</scope>
    <source>
        <strain evidence="3">ATCC 51767 / DSM 10542 / NCFB 3025 / ST-74</strain>
    </source>
</reference>
<dbReference type="OrthoDB" id="236897at2"/>
<dbReference type="InterPro" id="IPR011009">
    <property type="entry name" value="Kinase-like_dom_sf"/>
</dbReference>
<dbReference type="RefSeq" id="WP_012868514.1">
    <property type="nucleotide sequence ID" value="NC_013521.1"/>
</dbReference>
<proteinExistence type="predicted"/>